<dbReference type="GO" id="GO:0003960">
    <property type="term" value="F:quinone reductase (NADPH) activity"/>
    <property type="evidence" value="ECO:0007669"/>
    <property type="project" value="InterPro"/>
</dbReference>
<dbReference type="InterPro" id="IPR002364">
    <property type="entry name" value="Quin_OxRdtase/zeta-crystal_CS"/>
</dbReference>
<dbReference type="EMBL" id="MDYO01000060">
    <property type="protein sequence ID" value="OQD90209.1"/>
    <property type="molecule type" value="Genomic_DNA"/>
</dbReference>
<keyword evidence="7" id="KW-1185">Reference proteome</keyword>
<dbReference type="Gene3D" id="3.40.50.720">
    <property type="entry name" value="NAD(P)-binding Rossmann-like Domain"/>
    <property type="match status" value="1"/>
</dbReference>
<dbReference type="InterPro" id="IPR047618">
    <property type="entry name" value="QOR-like"/>
</dbReference>
<accession>A0A1V6QLX5</accession>
<dbReference type="PROSITE" id="PS01162">
    <property type="entry name" value="QOR_ZETA_CRYSTAL"/>
    <property type="match status" value="1"/>
</dbReference>
<evidence type="ECO:0000256" key="4">
    <source>
        <dbReference type="ARBA" id="ARBA00070796"/>
    </source>
</evidence>
<evidence type="ECO:0000313" key="7">
    <source>
        <dbReference type="Proteomes" id="UP000191612"/>
    </source>
</evidence>
<dbReference type="FunFam" id="3.40.50.720:FF:000053">
    <property type="entry name" value="Quinone oxidoreductase 1"/>
    <property type="match status" value="1"/>
</dbReference>
<dbReference type="CDD" id="cd05286">
    <property type="entry name" value="QOR2"/>
    <property type="match status" value="1"/>
</dbReference>
<feature type="domain" description="Enoyl reductase (ER)" evidence="5">
    <location>
        <begin position="19"/>
        <end position="301"/>
    </location>
</feature>
<dbReference type="InterPro" id="IPR020843">
    <property type="entry name" value="ER"/>
</dbReference>
<gene>
    <name evidence="6" type="ORF">PENSOL_c060G11664</name>
</gene>
<dbReference type="SMART" id="SM00829">
    <property type="entry name" value="PKS_ER"/>
    <property type="match status" value="1"/>
</dbReference>
<dbReference type="GO" id="GO:0035925">
    <property type="term" value="F:mRNA 3'-UTR AU-rich region binding"/>
    <property type="evidence" value="ECO:0007669"/>
    <property type="project" value="TreeGrafter"/>
</dbReference>
<dbReference type="Proteomes" id="UP000191612">
    <property type="component" value="Unassembled WGS sequence"/>
</dbReference>
<name>A0A1V6QLX5_9EURO</name>
<dbReference type="InterPro" id="IPR011032">
    <property type="entry name" value="GroES-like_sf"/>
</dbReference>
<dbReference type="GO" id="GO:0070402">
    <property type="term" value="F:NADPH binding"/>
    <property type="evidence" value="ECO:0007669"/>
    <property type="project" value="TreeGrafter"/>
</dbReference>
<dbReference type="PANTHER" id="PTHR48106">
    <property type="entry name" value="QUINONE OXIDOREDUCTASE PIG3-RELATED"/>
    <property type="match status" value="1"/>
</dbReference>
<sequence length="305" mass="33440">MTFTSIPTKQKGVVVEKTGGPEVLEYKTDLPVPIPGEGQILVKNHLASINYIDTYYRTGLYSSPKPEILGQEDRVIWLHRGSYCEYSAVSAEKAVKVPDGVSEEDALAAFLSGLTSLTLVKEAYPVQRGDWVLIHAAAGGAGFLMTQILKNIGAKVIGTAGGPEKVNLVKDLGADFVIDYKGEEGKDWVKKAKQITDGEGVDVVYDSVGQDTWEGSLEAVKRKGTVVWFGYASGPVPPFSIQRLAEKNVKIARAQLFGNIVTREEFDYYTSELFRLLKTGQLKTKIHKTYALEYVAQAHMVGALY</sequence>
<dbReference type="InterPro" id="IPR013149">
    <property type="entry name" value="ADH-like_C"/>
</dbReference>
<evidence type="ECO:0000259" key="5">
    <source>
        <dbReference type="SMART" id="SM00829"/>
    </source>
</evidence>
<evidence type="ECO:0000256" key="2">
    <source>
        <dbReference type="ARBA" id="ARBA00023002"/>
    </source>
</evidence>
<dbReference type="InterPro" id="IPR036291">
    <property type="entry name" value="NAD(P)-bd_dom_sf"/>
</dbReference>
<proteinExistence type="predicted"/>
<dbReference type="STRING" id="60172.A0A1V6QLX5"/>
<dbReference type="SUPFAM" id="SSF50129">
    <property type="entry name" value="GroES-like"/>
    <property type="match status" value="1"/>
</dbReference>
<keyword evidence="2" id="KW-0560">Oxidoreductase</keyword>
<dbReference type="GO" id="GO:0008270">
    <property type="term" value="F:zinc ion binding"/>
    <property type="evidence" value="ECO:0007669"/>
    <property type="project" value="InterPro"/>
</dbReference>
<dbReference type="AlphaFoldDB" id="A0A1V6QLX5"/>
<dbReference type="Pfam" id="PF00107">
    <property type="entry name" value="ADH_zinc_N"/>
    <property type="match status" value="1"/>
</dbReference>
<dbReference type="Gene3D" id="3.90.180.10">
    <property type="entry name" value="Medium-chain alcohol dehydrogenases, catalytic domain"/>
    <property type="match status" value="1"/>
</dbReference>
<reference evidence="7" key="1">
    <citation type="journal article" date="2017" name="Nat. Microbiol.">
        <title>Global analysis of biosynthetic gene clusters reveals vast potential of secondary metabolite production in Penicillium species.</title>
        <authorList>
            <person name="Nielsen J.C."/>
            <person name="Grijseels S."/>
            <person name="Prigent S."/>
            <person name="Ji B."/>
            <person name="Dainat J."/>
            <person name="Nielsen K.F."/>
            <person name="Frisvad J.C."/>
            <person name="Workman M."/>
            <person name="Nielsen J."/>
        </authorList>
    </citation>
    <scope>NUCLEOTIDE SEQUENCE [LARGE SCALE GENOMIC DNA]</scope>
    <source>
        <strain evidence="7">IBT 29525</strain>
    </source>
</reference>
<evidence type="ECO:0000256" key="3">
    <source>
        <dbReference type="ARBA" id="ARBA00043088"/>
    </source>
</evidence>
<comment type="caution">
    <text evidence="6">The sequence shown here is derived from an EMBL/GenBank/DDBJ whole genome shotgun (WGS) entry which is preliminary data.</text>
</comment>
<dbReference type="GO" id="GO:0005829">
    <property type="term" value="C:cytosol"/>
    <property type="evidence" value="ECO:0007669"/>
    <property type="project" value="TreeGrafter"/>
</dbReference>
<organism evidence="6 7">
    <name type="scientific">Penicillium solitum</name>
    <dbReference type="NCBI Taxonomy" id="60172"/>
    <lineage>
        <taxon>Eukaryota</taxon>
        <taxon>Fungi</taxon>
        <taxon>Dikarya</taxon>
        <taxon>Ascomycota</taxon>
        <taxon>Pezizomycotina</taxon>
        <taxon>Eurotiomycetes</taxon>
        <taxon>Eurotiomycetidae</taxon>
        <taxon>Eurotiales</taxon>
        <taxon>Aspergillaceae</taxon>
        <taxon>Penicillium</taxon>
    </lineage>
</organism>
<dbReference type="SUPFAM" id="SSF51735">
    <property type="entry name" value="NAD(P)-binding Rossmann-fold domains"/>
    <property type="match status" value="1"/>
</dbReference>
<evidence type="ECO:0000256" key="1">
    <source>
        <dbReference type="ARBA" id="ARBA00022857"/>
    </source>
</evidence>
<keyword evidence="1" id="KW-0521">NADP</keyword>
<dbReference type="PANTHER" id="PTHR48106:SF13">
    <property type="entry name" value="QUINONE OXIDOREDUCTASE-RELATED"/>
    <property type="match status" value="1"/>
</dbReference>
<protein>
    <recommendedName>
        <fullName evidence="4">Probable quinone oxidoreductase</fullName>
    </recommendedName>
    <alternativeName>
        <fullName evidence="3">NADPH:quinone reductase</fullName>
    </alternativeName>
</protein>
<evidence type="ECO:0000313" key="6">
    <source>
        <dbReference type="EMBL" id="OQD90209.1"/>
    </source>
</evidence>